<evidence type="ECO:0000313" key="2">
    <source>
        <dbReference type="Proteomes" id="UP001164761"/>
    </source>
</evidence>
<name>A0ABY6ZEP1_9BACL</name>
<keyword evidence="2" id="KW-1185">Reference proteome</keyword>
<gene>
    <name evidence="1" type="ORF">NZD89_20315</name>
</gene>
<protein>
    <submittedName>
        <fullName evidence="1">Uncharacterized protein</fullName>
    </submittedName>
</protein>
<proteinExistence type="predicted"/>
<evidence type="ECO:0000313" key="1">
    <source>
        <dbReference type="EMBL" id="WAH40634.1"/>
    </source>
</evidence>
<reference evidence="1" key="1">
    <citation type="submission" date="2022-08" db="EMBL/GenBank/DDBJ databases">
        <title>Alicyclobacillus fastidiosus DSM 17978, complete genome.</title>
        <authorList>
            <person name="Wang Q."/>
            <person name="Cai R."/>
            <person name="Wang Z."/>
        </authorList>
    </citation>
    <scope>NUCLEOTIDE SEQUENCE</scope>
    <source>
        <strain evidence="1">DSM 17978</strain>
    </source>
</reference>
<dbReference type="Proteomes" id="UP001164761">
    <property type="component" value="Chromosome"/>
</dbReference>
<dbReference type="RefSeq" id="WP_268004532.1">
    <property type="nucleotide sequence ID" value="NZ_BSUT01000001.1"/>
</dbReference>
<sequence length="88" mass="9277">MVLQGKTSGVISLDHIYGYIIKFRGSFGRVNPLGNAGRRFGQGVQNAVNKASNGRLVDATKSVWDGTAKAAQEIGKSVGQATNLEEGI</sequence>
<dbReference type="EMBL" id="CP104067">
    <property type="protein sequence ID" value="WAH40634.1"/>
    <property type="molecule type" value="Genomic_DNA"/>
</dbReference>
<organism evidence="1 2">
    <name type="scientific">Alicyclobacillus fastidiosus</name>
    <dbReference type="NCBI Taxonomy" id="392011"/>
    <lineage>
        <taxon>Bacteria</taxon>
        <taxon>Bacillati</taxon>
        <taxon>Bacillota</taxon>
        <taxon>Bacilli</taxon>
        <taxon>Bacillales</taxon>
        <taxon>Alicyclobacillaceae</taxon>
        <taxon>Alicyclobacillus</taxon>
    </lineage>
</organism>
<accession>A0ABY6ZEP1</accession>